<dbReference type="PANTHER" id="PTHR43124">
    <property type="entry name" value="PURINE EFFLUX PUMP PBUE"/>
    <property type="match status" value="1"/>
</dbReference>
<evidence type="ECO:0000256" key="4">
    <source>
        <dbReference type="ARBA" id="ARBA00022989"/>
    </source>
</evidence>
<dbReference type="SUPFAM" id="SSF103473">
    <property type="entry name" value="MFS general substrate transporter"/>
    <property type="match status" value="1"/>
</dbReference>
<keyword evidence="5 6" id="KW-0472">Membrane</keyword>
<feature type="transmembrane region" description="Helical" evidence="6">
    <location>
        <begin position="356"/>
        <end position="379"/>
    </location>
</feature>
<keyword evidence="3 6" id="KW-0812">Transmembrane</keyword>
<name>A0A4D7BF43_9HYPH</name>
<dbReference type="Gene3D" id="1.20.1250.20">
    <property type="entry name" value="MFS general substrate transporter like domains"/>
    <property type="match status" value="2"/>
</dbReference>
<organism evidence="8 9">
    <name type="scientific">Phreatobacter stygius</name>
    <dbReference type="NCBI Taxonomy" id="1940610"/>
    <lineage>
        <taxon>Bacteria</taxon>
        <taxon>Pseudomonadati</taxon>
        <taxon>Pseudomonadota</taxon>
        <taxon>Alphaproteobacteria</taxon>
        <taxon>Hyphomicrobiales</taxon>
        <taxon>Phreatobacteraceae</taxon>
        <taxon>Phreatobacter</taxon>
    </lineage>
</organism>
<dbReference type="InterPro" id="IPR050189">
    <property type="entry name" value="MFS_Efflux_Transporters"/>
</dbReference>
<evidence type="ECO:0000256" key="2">
    <source>
        <dbReference type="ARBA" id="ARBA00022475"/>
    </source>
</evidence>
<dbReference type="CDD" id="cd17324">
    <property type="entry name" value="MFS_NepI_like"/>
    <property type="match status" value="1"/>
</dbReference>
<feature type="transmembrane region" description="Helical" evidence="6">
    <location>
        <begin position="268"/>
        <end position="286"/>
    </location>
</feature>
<evidence type="ECO:0000313" key="9">
    <source>
        <dbReference type="Proteomes" id="UP000298781"/>
    </source>
</evidence>
<accession>A0A4D7BF43</accession>
<feature type="transmembrane region" description="Helical" evidence="6">
    <location>
        <begin position="322"/>
        <end position="344"/>
    </location>
</feature>
<feature type="transmembrane region" description="Helical" evidence="6">
    <location>
        <begin position="32"/>
        <end position="57"/>
    </location>
</feature>
<keyword evidence="9" id="KW-1185">Reference proteome</keyword>
<feature type="transmembrane region" description="Helical" evidence="6">
    <location>
        <begin position="101"/>
        <end position="120"/>
    </location>
</feature>
<dbReference type="KEGG" id="pstg:E8M01_21110"/>
<dbReference type="PROSITE" id="PS50850">
    <property type="entry name" value="MFS"/>
    <property type="match status" value="1"/>
</dbReference>
<evidence type="ECO:0000256" key="1">
    <source>
        <dbReference type="ARBA" id="ARBA00004651"/>
    </source>
</evidence>
<feature type="transmembrane region" description="Helical" evidence="6">
    <location>
        <begin position="69"/>
        <end position="89"/>
    </location>
</feature>
<gene>
    <name evidence="8" type="ORF">E8M01_21110</name>
</gene>
<dbReference type="AlphaFoldDB" id="A0A4D7BF43"/>
<keyword evidence="2" id="KW-1003">Cell membrane</keyword>
<dbReference type="Pfam" id="PF07690">
    <property type="entry name" value="MFS_1"/>
    <property type="match status" value="1"/>
</dbReference>
<comment type="subcellular location">
    <subcellularLocation>
        <location evidence="1">Cell membrane</location>
        <topology evidence="1">Multi-pass membrane protein</topology>
    </subcellularLocation>
</comment>
<evidence type="ECO:0000256" key="5">
    <source>
        <dbReference type="ARBA" id="ARBA00023136"/>
    </source>
</evidence>
<dbReference type="GO" id="GO:0005886">
    <property type="term" value="C:plasma membrane"/>
    <property type="evidence" value="ECO:0007669"/>
    <property type="project" value="UniProtKB-SubCell"/>
</dbReference>
<feature type="transmembrane region" description="Helical" evidence="6">
    <location>
        <begin position="189"/>
        <end position="207"/>
    </location>
</feature>
<dbReference type="InterPro" id="IPR011701">
    <property type="entry name" value="MFS"/>
</dbReference>
<feature type="domain" description="Major facilitator superfamily (MFS) profile" evidence="7">
    <location>
        <begin position="35"/>
        <end position="413"/>
    </location>
</feature>
<evidence type="ECO:0000256" key="3">
    <source>
        <dbReference type="ARBA" id="ARBA00022692"/>
    </source>
</evidence>
<evidence type="ECO:0000259" key="7">
    <source>
        <dbReference type="PROSITE" id="PS50850"/>
    </source>
</evidence>
<sequence length="417" mass="42658">MTAGRIVVDGGSYRVTATLRLRRHPCALPRGFMPLLLLLSAATFVVGIGAFAVIGVISPLSRDLGLTPVGASWVMSSYALAYAVGSPLLTSATGRFDRRTVLILGMALFGLGVLASALATNPTLLYAGRVVTALGAGLYSPTAAGVAIASVPIERRGQALSIVYAGLTLAQVAGVPAGGYLGYLLGWSQVFWIVAALAAAMTLALALRVPRAIDVAPARLSDLVSTLVNPRLAGAVLLTASVMCAGWIPYTFLAPIIEEKTGGGPEVVALLLVVYGFGSVAGNLLGGVLTDRVGPNRALLVATVLPVPMMAAVTLIPWHQVWLGGLLLFAWASVGWAISVPQQARLVALDPARTQVLLSLSAACIYIGASVGSLVAGFAKSMGGIPAIGIAAILAGLIGIAHLALTLSREQRQAATT</sequence>
<dbReference type="PANTHER" id="PTHR43124:SF10">
    <property type="entry name" value="PURINE EFFLUX PUMP PBUE"/>
    <property type="match status" value="1"/>
</dbReference>
<feature type="transmembrane region" description="Helical" evidence="6">
    <location>
        <begin position="385"/>
        <end position="405"/>
    </location>
</feature>
<evidence type="ECO:0000256" key="6">
    <source>
        <dbReference type="SAM" id="Phobius"/>
    </source>
</evidence>
<feature type="transmembrane region" description="Helical" evidence="6">
    <location>
        <begin position="298"/>
        <end position="316"/>
    </location>
</feature>
<dbReference type="InterPro" id="IPR036259">
    <property type="entry name" value="MFS_trans_sf"/>
</dbReference>
<dbReference type="Proteomes" id="UP000298781">
    <property type="component" value="Chromosome"/>
</dbReference>
<proteinExistence type="predicted"/>
<dbReference type="GO" id="GO:0022857">
    <property type="term" value="F:transmembrane transporter activity"/>
    <property type="evidence" value="ECO:0007669"/>
    <property type="project" value="InterPro"/>
</dbReference>
<dbReference type="EMBL" id="CP039690">
    <property type="protein sequence ID" value="QCI66507.1"/>
    <property type="molecule type" value="Genomic_DNA"/>
</dbReference>
<keyword evidence="4 6" id="KW-1133">Transmembrane helix</keyword>
<reference evidence="8 9" key="1">
    <citation type="submission" date="2019-04" db="EMBL/GenBank/DDBJ databases">
        <title>Phreatobacter aquaticus sp. nov.</title>
        <authorList>
            <person name="Choi A."/>
        </authorList>
    </citation>
    <scope>NUCLEOTIDE SEQUENCE [LARGE SCALE GENOMIC DNA]</scope>
    <source>
        <strain evidence="8 9">KCTC 52518</strain>
    </source>
</reference>
<dbReference type="InterPro" id="IPR020846">
    <property type="entry name" value="MFS_dom"/>
</dbReference>
<feature type="transmembrane region" description="Helical" evidence="6">
    <location>
        <begin position="161"/>
        <end position="183"/>
    </location>
</feature>
<dbReference type="OrthoDB" id="9810111at2"/>
<feature type="transmembrane region" description="Helical" evidence="6">
    <location>
        <begin position="126"/>
        <end position="149"/>
    </location>
</feature>
<feature type="transmembrane region" description="Helical" evidence="6">
    <location>
        <begin position="228"/>
        <end position="248"/>
    </location>
</feature>
<protein>
    <submittedName>
        <fullName evidence="8">MFS transporter</fullName>
    </submittedName>
</protein>
<evidence type="ECO:0000313" key="8">
    <source>
        <dbReference type="EMBL" id="QCI66507.1"/>
    </source>
</evidence>